<sequence length="145" mass="15960">MSQSAGEAGDDPHVDETDLYYEVVDVDHKGRVYGLGSMRRRYNDPGASSSQGPLTQDFATLQSNVSQYGRWTSGASSSHPPPPRPPPCPSHLETLTPVTAVPTPALDANDVYHPRMYEPEDEENTNLTPLQQEWIDAFSDTHPLP</sequence>
<proteinExistence type="predicted"/>
<keyword evidence="3" id="KW-1185">Reference proteome</keyword>
<organism evidence="2 3">
    <name type="scientific">Stephania japonica</name>
    <dbReference type="NCBI Taxonomy" id="461633"/>
    <lineage>
        <taxon>Eukaryota</taxon>
        <taxon>Viridiplantae</taxon>
        <taxon>Streptophyta</taxon>
        <taxon>Embryophyta</taxon>
        <taxon>Tracheophyta</taxon>
        <taxon>Spermatophyta</taxon>
        <taxon>Magnoliopsida</taxon>
        <taxon>Ranunculales</taxon>
        <taxon>Menispermaceae</taxon>
        <taxon>Menispermoideae</taxon>
        <taxon>Cissampelideae</taxon>
        <taxon>Stephania</taxon>
    </lineage>
</organism>
<dbReference type="AlphaFoldDB" id="A0AAP0HNF0"/>
<evidence type="ECO:0000313" key="3">
    <source>
        <dbReference type="Proteomes" id="UP001417504"/>
    </source>
</evidence>
<feature type="region of interest" description="Disordered" evidence="1">
    <location>
        <begin position="118"/>
        <end position="145"/>
    </location>
</feature>
<dbReference type="Proteomes" id="UP001417504">
    <property type="component" value="Unassembled WGS sequence"/>
</dbReference>
<feature type="region of interest" description="Disordered" evidence="1">
    <location>
        <begin position="37"/>
        <end position="97"/>
    </location>
</feature>
<accession>A0AAP0HNF0</accession>
<feature type="compositionally biased region" description="Pro residues" evidence="1">
    <location>
        <begin position="79"/>
        <end position="89"/>
    </location>
</feature>
<name>A0AAP0HNF0_9MAGN</name>
<comment type="caution">
    <text evidence="2">The sequence shown here is derived from an EMBL/GenBank/DDBJ whole genome shotgun (WGS) entry which is preliminary data.</text>
</comment>
<dbReference type="EMBL" id="JBBNAE010000010">
    <property type="protein sequence ID" value="KAK9090957.1"/>
    <property type="molecule type" value="Genomic_DNA"/>
</dbReference>
<feature type="region of interest" description="Disordered" evidence="1">
    <location>
        <begin position="1"/>
        <end position="21"/>
    </location>
</feature>
<gene>
    <name evidence="2" type="ORF">Sjap_024134</name>
</gene>
<evidence type="ECO:0000313" key="2">
    <source>
        <dbReference type="EMBL" id="KAK9090957.1"/>
    </source>
</evidence>
<evidence type="ECO:0000256" key="1">
    <source>
        <dbReference type="SAM" id="MobiDB-lite"/>
    </source>
</evidence>
<feature type="compositionally biased region" description="Polar residues" evidence="1">
    <location>
        <begin position="46"/>
        <end position="75"/>
    </location>
</feature>
<protein>
    <submittedName>
        <fullName evidence="2">Uncharacterized protein</fullName>
    </submittedName>
</protein>
<reference evidence="2 3" key="1">
    <citation type="submission" date="2024-01" db="EMBL/GenBank/DDBJ databases">
        <title>Genome assemblies of Stephania.</title>
        <authorList>
            <person name="Yang L."/>
        </authorList>
    </citation>
    <scope>NUCLEOTIDE SEQUENCE [LARGE SCALE GENOMIC DNA]</scope>
    <source>
        <strain evidence="2">QJT</strain>
        <tissue evidence="2">Leaf</tissue>
    </source>
</reference>